<comment type="similarity">
    <text evidence="2 6">Belongs to the FKBP-type PPIase family.</text>
</comment>
<dbReference type="Gene3D" id="3.10.50.40">
    <property type="match status" value="1"/>
</dbReference>
<evidence type="ECO:0000256" key="4">
    <source>
        <dbReference type="ARBA" id="ARBA00023235"/>
    </source>
</evidence>
<dbReference type="Proteomes" id="UP000323930">
    <property type="component" value="Unassembled WGS sequence"/>
</dbReference>
<keyword evidence="4 5" id="KW-0413">Isomerase</keyword>
<sequence>MKHFTKVIALFLIISSCSTDNGGIKDYREENDQEIQDYITANNLNALSSNTGLYYVIDEPGTGAQPTTTSDVTVAYKGYFTNGQVFDESDDLGISFNLQQVITGWTEGITYFKEGGSGMLLIPSHLAYGNLGRGNIPGGAVLIFDINLITVN</sequence>
<accession>A0A5D0HJB3</accession>
<dbReference type="Pfam" id="PF00254">
    <property type="entry name" value="FKBP_C"/>
    <property type="match status" value="1"/>
</dbReference>
<comment type="catalytic activity">
    <reaction evidence="1 5 6">
        <text>[protein]-peptidylproline (omega=180) = [protein]-peptidylproline (omega=0)</text>
        <dbReference type="Rhea" id="RHEA:16237"/>
        <dbReference type="Rhea" id="RHEA-COMP:10747"/>
        <dbReference type="Rhea" id="RHEA-COMP:10748"/>
        <dbReference type="ChEBI" id="CHEBI:83833"/>
        <dbReference type="ChEBI" id="CHEBI:83834"/>
        <dbReference type="EC" id="5.2.1.8"/>
    </reaction>
</comment>
<gene>
    <name evidence="8" type="ORF">FUA24_17435</name>
</gene>
<evidence type="ECO:0000256" key="6">
    <source>
        <dbReference type="RuleBase" id="RU003915"/>
    </source>
</evidence>
<dbReference type="RefSeq" id="WP_148544354.1">
    <property type="nucleotide sequence ID" value="NZ_VSDQ01000718.1"/>
</dbReference>
<feature type="domain" description="PPIase FKBP-type" evidence="7">
    <location>
        <begin position="69"/>
        <end position="152"/>
    </location>
</feature>
<dbReference type="InterPro" id="IPR046357">
    <property type="entry name" value="PPIase_dom_sf"/>
</dbReference>
<evidence type="ECO:0000259" key="7">
    <source>
        <dbReference type="PROSITE" id="PS50059"/>
    </source>
</evidence>
<dbReference type="PANTHER" id="PTHR43811">
    <property type="entry name" value="FKBP-TYPE PEPTIDYL-PROLYL CIS-TRANS ISOMERASE FKPA"/>
    <property type="match status" value="1"/>
</dbReference>
<dbReference type="SUPFAM" id="SSF54534">
    <property type="entry name" value="FKBP-like"/>
    <property type="match status" value="1"/>
</dbReference>
<evidence type="ECO:0000313" key="8">
    <source>
        <dbReference type="EMBL" id="TYA71366.1"/>
    </source>
</evidence>
<keyword evidence="9" id="KW-1185">Reference proteome</keyword>
<dbReference type="PROSITE" id="PS51257">
    <property type="entry name" value="PROKAR_LIPOPROTEIN"/>
    <property type="match status" value="1"/>
</dbReference>
<evidence type="ECO:0000256" key="1">
    <source>
        <dbReference type="ARBA" id="ARBA00000971"/>
    </source>
</evidence>
<dbReference type="EC" id="5.2.1.8" evidence="6"/>
<dbReference type="EMBL" id="VSDQ01000718">
    <property type="protein sequence ID" value="TYA71366.1"/>
    <property type="molecule type" value="Genomic_DNA"/>
</dbReference>
<dbReference type="AlphaFoldDB" id="A0A5D0HJB3"/>
<evidence type="ECO:0000256" key="2">
    <source>
        <dbReference type="ARBA" id="ARBA00006577"/>
    </source>
</evidence>
<organism evidence="8 9">
    <name type="scientific">Seonamhaeicola marinus</name>
    <dbReference type="NCBI Taxonomy" id="1912246"/>
    <lineage>
        <taxon>Bacteria</taxon>
        <taxon>Pseudomonadati</taxon>
        <taxon>Bacteroidota</taxon>
        <taxon>Flavobacteriia</taxon>
        <taxon>Flavobacteriales</taxon>
        <taxon>Flavobacteriaceae</taxon>
    </lineage>
</organism>
<reference evidence="8 9" key="1">
    <citation type="submission" date="2019-08" db="EMBL/GenBank/DDBJ databases">
        <title>Seonamhaeicola sediminis sp. nov., isolated from marine sediment.</title>
        <authorList>
            <person name="Cao W.R."/>
        </authorList>
    </citation>
    <scope>NUCLEOTIDE SEQUENCE [LARGE SCALE GENOMIC DNA]</scope>
    <source>
        <strain evidence="8 9">B011</strain>
    </source>
</reference>
<dbReference type="PANTHER" id="PTHR43811:SF19">
    <property type="entry name" value="39 KDA FK506-BINDING NUCLEAR PROTEIN"/>
    <property type="match status" value="1"/>
</dbReference>
<dbReference type="InterPro" id="IPR001179">
    <property type="entry name" value="PPIase_FKBP_dom"/>
</dbReference>
<proteinExistence type="inferred from homology"/>
<evidence type="ECO:0000313" key="9">
    <source>
        <dbReference type="Proteomes" id="UP000323930"/>
    </source>
</evidence>
<evidence type="ECO:0000256" key="5">
    <source>
        <dbReference type="PROSITE-ProRule" id="PRU00277"/>
    </source>
</evidence>
<evidence type="ECO:0000256" key="3">
    <source>
        <dbReference type="ARBA" id="ARBA00023110"/>
    </source>
</evidence>
<dbReference type="PROSITE" id="PS50059">
    <property type="entry name" value="FKBP_PPIASE"/>
    <property type="match status" value="1"/>
</dbReference>
<protein>
    <recommendedName>
        <fullName evidence="6">Peptidyl-prolyl cis-trans isomerase</fullName>
        <ecNumber evidence="6">5.2.1.8</ecNumber>
    </recommendedName>
</protein>
<keyword evidence="3 5" id="KW-0697">Rotamase</keyword>
<comment type="caution">
    <text evidence="8">The sequence shown here is derived from an EMBL/GenBank/DDBJ whole genome shotgun (WGS) entry which is preliminary data.</text>
</comment>
<dbReference type="GO" id="GO:0003755">
    <property type="term" value="F:peptidyl-prolyl cis-trans isomerase activity"/>
    <property type="evidence" value="ECO:0007669"/>
    <property type="project" value="UniProtKB-UniRule"/>
</dbReference>
<name>A0A5D0HJB3_9FLAO</name>
<dbReference type="OrthoDB" id="9814548at2"/>